<feature type="domain" description="Asparaginase/glutaminase C-terminal" evidence="10">
    <location>
        <begin position="206"/>
        <end position="323"/>
    </location>
</feature>
<dbReference type="InterPro" id="IPR027475">
    <property type="entry name" value="Asparaginase/glutaminase_AS2"/>
</dbReference>
<name>A0A840UKR3_9FIRM</name>
<dbReference type="PRINTS" id="PR00139">
    <property type="entry name" value="ASNGLNASE"/>
</dbReference>
<dbReference type="GO" id="GO:0006520">
    <property type="term" value="P:amino acid metabolic process"/>
    <property type="evidence" value="ECO:0007669"/>
    <property type="project" value="InterPro"/>
</dbReference>
<feature type="domain" description="L-asparaginase N-terminal" evidence="9">
    <location>
        <begin position="3"/>
        <end position="185"/>
    </location>
</feature>
<evidence type="ECO:0000256" key="3">
    <source>
        <dbReference type="ARBA" id="ARBA00022801"/>
    </source>
</evidence>
<dbReference type="InterPro" id="IPR027473">
    <property type="entry name" value="L-asparaginase_C"/>
</dbReference>
<feature type="active site" evidence="8">
    <location>
        <position position="85"/>
    </location>
</feature>
<evidence type="ECO:0000256" key="5">
    <source>
        <dbReference type="PIRSR" id="PIRSR001220-1"/>
    </source>
</evidence>
<accession>A0A840UKR3</accession>
<dbReference type="NCBIfam" id="TIGR00519">
    <property type="entry name" value="asnASE_I"/>
    <property type="match status" value="1"/>
</dbReference>
<dbReference type="PANTHER" id="PTHR11707">
    <property type="entry name" value="L-ASPARAGINASE"/>
    <property type="match status" value="1"/>
</dbReference>
<evidence type="ECO:0000256" key="8">
    <source>
        <dbReference type="PROSITE-ProRule" id="PRU10100"/>
    </source>
</evidence>
<dbReference type="Proteomes" id="UP000559117">
    <property type="component" value="Unassembled WGS sequence"/>
</dbReference>
<evidence type="ECO:0000256" key="6">
    <source>
        <dbReference type="PIRSR" id="PIRSR001220-2"/>
    </source>
</evidence>
<dbReference type="Gene3D" id="3.40.50.40">
    <property type="match status" value="1"/>
</dbReference>
<comment type="catalytic activity">
    <reaction evidence="4">
        <text>L-asparagine + H2O = L-aspartate + NH4(+)</text>
        <dbReference type="Rhea" id="RHEA:21016"/>
        <dbReference type="ChEBI" id="CHEBI:15377"/>
        <dbReference type="ChEBI" id="CHEBI:28938"/>
        <dbReference type="ChEBI" id="CHEBI:29991"/>
        <dbReference type="ChEBI" id="CHEBI:58048"/>
        <dbReference type="EC" id="3.5.1.1"/>
    </reaction>
</comment>
<dbReference type="RefSeq" id="WP_183861988.1">
    <property type="nucleotide sequence ID" value="NZ_JACHFH010000023.1"/>
</dbReference>
<dbReference type="InterPro" id="IPR040919">
    <property type="entry name" value="Asparaginase_C"/>
</dbReference>
<dbReference type="Pfam" id="PF00710">
    <property type="entry name" value="Asparaginase"/>
    <property type="match status" value="1"/>
</dbReference>
<dbReference type="GO" id="GO:0004067">
    <property type="term" value="F:asparaginase activity"/>
    <property type="evidence" value="ECO:0007669"/>
    <property type="project" value="UniProtKB-UniRule"/>
</dbReference>
<organism evidence="11 12">
    <name type="scientific">Pectinatus brassicae</name>
    <dbReference type="NCBI Taxonomy" id="862415"/>
    <lineage>
        <taxon>Bacteria</taxon>
        <taxon>Bacillati</taxon>
        <taxon>Bacillota</taxon>
        <taxon>Negativicutes</taxon>
        <taxon>Selenomonadales</taxon>
        <taxon>Selenomonadaceae</taxon>
        <taxon>Pectinatus</taxon>
    </lineage>
</organism>
<reference evidence="11 12" key="1">
    <citation type="submission" date="2020-08" db="EMBL/GenBank/DDBJ databases">
        <title>Genomic Encyclopedia of Type Strains, Phase IV (KMG-IV): sequencing the most valuable type-strain genomes for metagenomic binning, comparative biology and taxonomic classification.</title>
        <authorList>
            <person name="Goeker M."/>
        </authorList>
    </citation>
    <scope>NUCLEOTIDE SEQUENCE [LARGE SCALE GENOMIC DNA]</scope>
    <source>
        <strain evidence="11 12">DSM 24661</strain>
    </source>
</reference>
<dbReference type="PROSITE" id="PS51257">
    <property type="entry name" value="PROKAR_LIPOPROTEIN"/>
    <property type="match status" value="1"/>
</dbReference>
<dbReference type="PROSITE" id="PS00144">
    <property type="entry name" value="ASN_GLN_ASE_1"/>
    <property type="match status" value="1"/>
</dbReference>
<dbReference type="FunFam" id="3.40.50.1170:FF:000001">
    <property type="entry name" value="L-asparaginase 2"/>
    <property type="match status" value="1"/>
</dbReference>
<evidence type="ECO:0000313" key="12">
    <source>
        <dbReference type="Proteomes" id="UP000559117"/>
    </source>
</evidence>
<dbReference type="PIRSF" id="PIRSF001220">
    <property type="entry name" value="L-ASNase_gatD"/>
    <property type="match status" value="1"/>
</dbReference>
<gene>
    <name evidence="11" type="ORF">HNR32_001914</name>
</gene>
<dbReference type="PROSITE" id="PS51732">
    <property type="entry name" value="ASN_GLN_ASE_3"/>
    <property type="match status" value="1"/>
</dbReference>
<proteinExistence type="inferred from homology"/>
<dbReference type="InterPro" id="IPR036152">
    <property type="entry name" value="Asp/glu_Ase-like_sf"/>
</dbReference>
<dbReference type="InterPro" id="IPR027474">
    <property type="entry name" value="L-asparaginase_N"/>
</dbReference>
<feature type="binding site" evidence="6">
    <location>
        <begin position="85"/>
        <end position="86"/>
    </location>
    <ligand>
        <name>substrate</name>
    </ligand>
</feature>
<keyword evidence="12" id="KW-1185">Reference proteome</keyword>
<feature type="active site" evidence="7">
    <location>
        <position position="12"/>
    </location>
</feature>
<dbReference type="CDD" id="cd08963">
    <property type="entry name" value="L-asparaginase_I"/>
    <property type="match status" value="1"/>
</dbReference>
<dbReference type="PROSITE" id="PS00917">
    <property type="entry name" value="ASN_GLN_ASE_2"/>
    <property type="match status" value="1"/>
</dbReference>
<dbReference type="Gene3D" id="3.40.50.1170">
    <property type="entry name" value="L-asparaginase, N-terminal domain"/>
    <property type="match status" value="1"/>
</dbReference>
<evidence type="ECO:0000259" key="10">
    <source>
        <dbReference type="Pfam" id="PF17763"/>
    </source>
</evidence>
<protein>
    <recommendedName>
        <fullName evidence="2">asparaginase</fullName>
        <ecNumber evidence="2">3.5.1.1</ecNumber>
    </recommendedName>
</protein>
<feature type="binding site" evidence="6">
    <location>
        <position position="54"/>
    </location>
    <ligand>
        <name>substrate</name>
    </ligand>
</feature>
<dbReference type="InterPro" id="IPR037152">
    <property type="entry name" value="L-asparaginase_N_sf"/>
</dbReference>
<feature type="active site" description="O-isoaspartyl threonine intermediate" evidence="5">
    <location>
        <position position="12"/>
    </location>
</feature>
<keyword evidence="3 11" id="KW-0378">Hydrolase</keyword>
<dbReference type="InterPro" id="IPR006033">
    <property type="entry name" value="AsnA_fam"/>
</dbReference>
<evidence type="ECO:0000256" key="4">
    <source>
        <dbReference type="ARBA" id="ARBA00049366"/>
    </source>
</evidence>
<sequence length="328" mass="35576">MKNILMLATGGTIACEPSADGLVPKLSGEKMLTMIPALKNICNITCLELMNLDSSNICPDNWLLMAKTIYESYDKYDGFVITHGTDTMAYTAAALSHLLINLDKPVILTGAQKPLQATPTDAAQNIIDSFITAADKIPGVFLVFNGNIHKGSVVKKVYSENFAGFASINEQPAGTIVQNSINWLSSYSTISTVNPSLKLIDKLEEKIYILKLIPGLKPDILDILVEHDYKAIIIEGYGAGGVPTDKAINNFLPAIKRAIAKNVSIVCTTQCLYDGVHLDKYPIGILAARLGAISGTTLTTEELTIRLMVILAQTSDNKLIKEYVEQIL</sequence>
<dbReference type="SFLD" id="SFLDS00057">
    <property type="entry name" value="Glutaminase/Asparaginase"/>
    <property type="match status" value="1"/>
</dbReference>
<dbReference type="InterPro" id="IPR020827">
    <property type="entry name" value="Asparaginase/glutaminase_AS1"/>
</dbReference>
<evidence type="ECO:0000256" key="2">
    <source>
        <dbReference type="ARBA" id="ARBA00012920"/>
    </source>
</evidence>
<evidence type="ECO:0000313" key="11">
    <source>
        <dbReference type="EMBL" id="MBB5336760.1"/>
    </source>
</evidence>
<evidence type="ECO:0000259" key="9">
    <source>
        <dbReference type="Pfam" id="PF00710"/>
    </source>
</evidence>
<dbReference type="Pfam" id="PF17763">
    <property type="entry name" value="Asparaginase_C"/>
    <property type="match status" value="1"/>
</dbReference>
<evidence type="ECO:0000256" key="7">
    <source>
        <dbReference type="PROSITE-ProRule" id="PRU10099"/>
    </source>
</evidence>
<comment type="caution">
    <text evidence="11">The sequence shown here is derived from an EMBL/GenBank/DDBJ whole genome shotgun (WGS) entry which is preliminary data.</text>
</comment>
<dbReference type="EC" id="3.5.1.1" evidence="2"/>
<dbReference type="InterPro" id="IPR041725">
    <property type="entry name" value="L-asparaginase_I"/>
</dbReference>
<evidence type="ECO:0000256" key="1">
    <source>
        <dbReference type="ARBA" id="ARBA00010518"/>
    </source>
</evidence>
<dbReference type="EMBL" id="JACHFH010000023">
    <property type="protein sequence ID" value="MBB5336760.1"/>
    <property type="molecule type" value="Genomic_DNA"/>
</dbReference>
<dbReference type="AlphaFoldDB" id="A0A840UKR3"/>
<dbReference type="SMART" id="SM00870">
    <property type="entry name" value="Asparaginase"/>
    <property type="match status" value="1"/>
</dbReference>
<dbReference type="SUPFAM" id="SSF53774">
    <property type="entry name" value="Glutaminase/Asparaginase"/>
    <property type="match status" value="1"/>
</dbReference>
<dbReference type="PIRSF" id="PIRSF500176">
    <property type="entry name" value="L_ASNase"/>
    <property type="match status" value="1"/>
</dbReference>
<dbReference type="PANTHER" id="PTHR11707:SF28">
    <property type="entry name" value="60 KDA LYSOPHOSPHOLIPASE"/>
    <property type="match status" value="1"/>
</dbReference>
<comment type="similarity">
    <text evidence="1">Belongs to the asparaginase 1 family.</text>
</comment>
<dbReference type="InterPro" id="IPR006034">
    <property type="entry name" value="Asparaginase/glutaminase-like"/>
</dbReference>